<reference evidence="2" key="1">
    <citation type="journal article" date="2023" name="GigaByte">
        <title>Genome assembly of the bearded iris, Iris pallida Lam.</title>
        <authorList>
            <person name="Bruccoleri R.E."/>
            <person name="Oakeley E.J."/>
            <person name="Faust A.M.E."/>
            <person name="Altorfer M."/>
            <person name="Dessus-Babus S."/>
            <person name="Burckhardt D."/>
            <person name="Oertli M."/>
            <person name="Naumann U."/>
            <person name="Petersen F."/>
            <person name="Wong J."/>
        </authorList>
    </citation>
    <scope>NUCLEOTIDE SEQUENCE</scope>
    <source>
        <strain evidence="2">GSM-AAB239-AS_SAM_17_03QT</strain>
    </source>
</reference>
<organism evidence="2 3">
    <name type="scientific">Iris pallida</name>
    <name type="common">Sweet iris</name>
    <dbReference type="NCBI Taxonomy" id="29817"/>
    <lineage>
        <taxon>Eukaryota</taxon>
        <taxon>Viridiplantae</taxon>
        <taxon>Streptophyta</taxon>
        <taxon>Embryophyta</taxon>
        <taxon>Tracheophyta</taxon>
        <taxon>Spermatophyta</taxon>
        <taxon>Magnoliopsida</taxon>
        <taxon>Liliopsida</taxon>
        <taxon>Asparagales</taxon>
        <taxon>Iridaceae</taxon>
        <taxon>Iridoideae</taxon>
        <taxon>Irideae</taxon>
        <taxon>Iris</taxon>
    </lineage>
</organism>
<protein>
    <submittedName>
        <fullName evidence="2">Uncharacterized protein</fullName>
    </submittedName>
</protein>
<dbReference type="EMBL" id="JANAVB010004796">
    <property type="protein sequence ID" value="KAJ6848080.1"/>
    <property type="molecule type" value="Genomic_DNA"/>
</dbReference>
<feature type="compositionally biased region" description="Basic residues" evidence="1">
    <location>
        <begin position="1"/>
        <end position="12"/>
    </location>
</feature>
<dbReference type="Proteomes" id="UP001140949">
    <property type="component" value="Unassembled WGS sequence"/>
</dbReference>
<keyword evidence="3" id="KW-1185">Reference proteome</keyword>
<reference evidence="2" key="2">
    <citation type="submission" date="2023-04" db="EMBL/GenBank/DDBJ databases">
        <authorList>
            <person name="Bruccoleri R.E."/>
            <person name="Oakeley E.J."/>
            <person name="Faust A.-M."/>
            <person name="Dessus-Babus S."/>
            <person name="Altorfer M."/>
            <person name="Burckhardt D."/>
            <person name="Oertli M."/>
            <person name="Naumann U."/>
            <person name="Petersen F."/>
            <person name="Wong J."/>
        </authorList>
    </citation>
    <scope>NUCLEOTIDE SEQUENCE</scope>
    <source>
        <strain evidence="2">GSM-AAB239-AS_SAM_17_03QT</strain>
        <tissue evidence="2">Leaf</tissue>
    </source>
</reference>
<feature type="region of interest" description="Disordered" evidence="1">
    <location>
        <begin position="1"/>
        <end position="26"/>
    </location>
</feature>
<accession>A0AAX6I459</accession>
<name>A0AAX6I459_IRIPA</name>
<gene>
    <name evidence="2" type="ORF">M6B38_116280</name>
</gene>
<comment type="caution">
    <text evidence="2">The sequence shown here is derived from an EMBL/GenBank/DDBJ whole genome shotgun (WGS) entry which is preliminary data.</text>
</comment>
<evidence type="ECO:0000313" key="3">
    <source>
        <dbReference type="Proteomes" id="UP001140949"/>
    </source>
</evidence>
<dbReference type="AlphaFoldDB" id="A0AAX6I459"/>
<proteinExistence type="predicted"/>
<evidence type="ECO:0000256" key="1">
    <source>
        <dbReference type="SAM" id="MobiDB-lite"/>
    </source>
</evidence>
<sequence length="57" mass="6405">MTVRHCQIRKTHGGQASPRQHEIQNGTAQIRLPQRTTTSLLVSEVENIRIAKSTVAR</sequence>
<evidence type="ECO:0000313" key="2">
    <source>
        <dbReference type="EMBL" id="KAJ6848080.1"/>
    </source>
</evidence>